<feature type="compositionally biased region" description="Basic and acidic residues" evidence="1">
    <location>
        <begin position="1"/>
        <end position="22"/>
    </location>
</feature>
<sequence length="71" mass="7710">MHSGGEHELDAQSGARIEHSLTQEESSSSMAGLTVVVEVMVAHRCELEQKISETSWACGGTISTVVYYRLV</sequence>
<proteinExistence type="predicted"/>
<keyword evidence="3" id="KW-1185">Reference proteome</keyword>
<dbReference type="AlphaFoldDB" id="A0AAW1VTW1"/>
<accession>A0AAW1VTW1</accession>
<gene>
    <name evidence="2" type="ORF">M0R45_035171</name>
</gene>
<reference evidence="2 3" key="1">
    <citation type="journal article" date="2023" name="G3 (Bethesda)">
        <title>A chromosome-length genome assembly and annotation of blackberry (Rubus argutus, cv. 'Hillquist').</title>
        <authorList>
            <person name="Bruna T."/>
            <person name="Aryal R."/>
            <person name="Dudchenko O."/>
            <person name="Sargent D.J."/>
            <person name="Mead D."/>
            <person name="Buti M."/>
            <person name="Cavallini A."/>
            <person name="Hytonen T."/>
            <person name="Andres J."/>
            <person name="Pham M."/>
            <person name="Weisz D."/>
            <person name="Mascagni F."/>
            <person name="Usai G."/>
            <person name="Natali L."/>
            <person name="Bassil N."/>
            <person name="Fernandez G.E."/>
            <person name="Lomsadze A."/>
            <person name="Armour M."/>
            <person name="Olukolu B."/>
            <person name="Poorten T."/>
            <person name="Britton C."/>
            <person name="Davik J."/>
            <person name="Ashrafi H."/>
            <person name="Aiden E.L."/>
            <person name="Borodovsky M."/>
            <person name="Worthington M."/>
        </authorList>
    </citation>
    <scope>NUCLEOTIDE SEQUENCE [LARGE SCALE GENOMIC DNA]</scope>
    <source>
        <strain evidence="2">PI 553951</strain>
    </source>
</reference>
<protein>
    <submittedName>
        <fullName evidence="2">Uncharacterized protein</fullName>
    </submittedName>
</protein>
<evidence type="ECO:0000256" key="1">
    <source>
        <dbReference type="SAM" id="MobiDB-lite"/>
    </source>
</evidence>
<feature type="region of interest" description="Disordered" evidence="1">
    <location>
        <begin position="1"/>
        <end position="29"/>
    </location>
</feature>
<dbReference type="EMBL" id="JBEDUW010000007">
    <property type="protein sequence ID" value="KAK9911250.1"/>
    <property type="molecule type" value="Genomic_DNA"/>
</dbReference>
<name>A0AAW1VTW1_RUBAR</name>
<evidence type="ECO:0000313" key="3">
    <source>
        <dbReference type="Proteomes" id="UP001457282"/>
    </source>
</evidence>
<organism evidence="2 3">
    <name type="scientific">Rubus argutus</name>
    <name type="common">Southern blackberry</name>
    <dbReference type="NCBI Taxonomy" id="59490"/>
    <lineage>
        <taxon>Eukaryota</taxon>
        <taxon>Viridiplantae</taxon>
        <taxon>Streptophyta</taxon>
        <taxon>Embryophyta</taxon>
        <taxon>Tracheophyta</taxon>
        <taxon>Spermatophyta</taxon>
        <taxon>Magnoliopsida</taxon>
        <taxon>eudicotyledons</taxon>
        <taxon>Gunneridae</taxon>
        <taxon>Pentapetalae</taxon>
        <taxon>rosids</taxon>
        <taxon>fabids</taxon>
        <taxon>Rosales</taxon>
        <taxon>Rosaceae</taxon>
        <taxon>Rosoideae</taxon>
        <taxon>Rosoideae incertae sedis</taxon>
        <taxon>Rubus</taxon>
    </lineage>
</organism>
<comment type="caution">
    <text evidence="2">The sequence shown here is derived from an EMBL/GenBank/DDBJ whole genome shotgun (WGS) entry which is preliminary data.</text>
</comment>
<dbReference type="Proteomes" id="UP001457282">
    <property type="component" value="Unassembled WGS sequence"/>
</dbReference>
<evidence type="ECO:0000313" key="2">
    <source>
        <dbReference type="EMBL" id="KAK9911250.1"/>
    </source>
</evidence>